<gene>
    <name evidence="1" type="ORF">MLD38_005151</name>
</gene>
<keyword evidence="2" id="KW-1185">Reference proteome</keyword>
<dbReference type="Proteomes" id="UP001057402">
    <property type="component" value="Chromosome 2"/>
</dbReference>
<protein>
    <submittedName>
        <fullName evidence="1">Uncharacterized protein</fullName>
    </submittedName>
</protein>
<reference evidence="2" key="1">
    <citation type="journal article" date="2023" name="Front. Plant Sci.">
        <title>Chromosomal-level genome assembly of Melastoma candidum provides insights into trichome evolution.</title>
        <authorList>
            <person name="Zhong Y."/>
            <person name="Wu W."/>
            <person name="Sun C."/>
            <person name="Zou P."/>
            <person name="Liu Y."/>
            <person name="Dai S."/>
            <person name="Zhou R."/>
        </authorList>
    </citation>
    <scope>NUCLEOTIDE SEQUENCE [LARGE SCALE GENOMIC DNA]</scope>
</reference>
<sequence>MSAKPFLIFENPNKPSNKIILVRIASNGVRALVARKALPEIYPCMVREEMETPGVENESLEKKTTEMGCPGVLLRTDCWNQHWSGLASWDVKRAVVGVARFGTPGSRHSLQVGGTQEKKKAEKTEGTTDPRLEGVCHGCSSANIPAM</sequence>
<name>A0ACB9S8D3_9MYRT</name>
<evidence type="ECO:0000313" key="1">
    <source>
        <dbReference type="EMBL" id="KAI4387309.1"/>
    </source>
</evidence>
<organism evidence="1 2">
    <name type="scientific">Melastoma candidum</name>
    <dbReference type="NCBI Taxonomy" id="119954"/>
    <lineage>
        <taxon>Eukaryota</taxon>
        <taxon>Viridiplantae</taxon>
        <taxon>Streptophyta</taxon>
        <taxon>Embryophyta</taxon>
        <taxon>Tracheophyta</taxon>
        <taxon>Spermatophyta</taxon>
        <taxon>Magnoliopsida</taxon>
        <taxon>eudicotyledons</taxon>
        <taxon>Gunneridae</taxon>
        <taxon>Pentapetalae</taxon>
        <taxon>rosids</taxon>
        <taxon>malvids</taxon>
        <taxon>Myrtales</taxon>
        <taxon>Melastomataceae</taxon>
        <taxon>Melastomatoideae</taxon>
        <taxon>Melastomateae</taxon>
        <taxon>Melastoma</taxon>
    </lineage>
</organism>
<dbReference type="EMBL" id="CM042881">
    <property type="protein sequence ID" value="KAI4387309.1"/>
    <property type="molecule type" value="Genomic_DNA"/>
</dbReference>
<proteinExistence type="predicted"/>
<evidence type="ECO:0000313" key="2">
    <source>
        <dbReference type="Proteomes" id="UP001057402"/>
    </source>
</evidence>
<accession>A0ACB9S8D3</accession>
<comment type="caution">
    <text evidence="1">The sequence shown here is derived from an EMBL/GenBank/DDBJ whole genome shotgun (WGS) entry which is preliminary data.</text>
</comment>